<sequence>MPKLQFLTTVFPHSTPSSSSPLSDAPPTLCGSICNMPTAHCTSPSMSNLPHSHALGPPYSDVTSLCLDCSTGLELTLCGVVLCCPEHRPRSSTSPGRIARIRSVPGGEVLSRPSTGTRSHPGTAAAANGGNTTTNGGPASAAASIVDGKPTKIEAGISPCARRLAIYTMPSIACLRHDHPRTPPLSCASLTFPSVLFSFVLRQCEDEELVVLELLALDPLCPVPFKDLSNATTDSLFGSGAAGEGGTFFGEVNARGWEGMGTHLSGCASGDFLLHNAA</sequence>
<feature type="compositionally biased region" description="Low complexity" evidence="1">
    <location>
        <begin position="121"/>
        <end position="143"/>
    </location>
</feature>
<accession>A0AAD7A674</accession>
<evidence type="ECO:0000256" key="1">
    <source>
        <dbReference type="SAM" id="MobiDB-lite"/>
    </source>
</evidence>
<evidence type="ECO:0000313" key="3">
    <source>
        <dbReference type="Proteomes" id="UP001218218"/>
    </source>
</evidence>
<feature type="region of interest" description="Disordered" evidence="1">
    <location>
        <begin position="104"/>
        <end position="143"/>
    </location>
</feature>
<dbReference type="AlphaFoldDB" id="A0AAD7A674"/>
<organism evidence="2 3">
    <name type="scientific">Mycena albidolilacea</name>
    <dbReference type="NCBI Taxonomy" id="1033008"/>
    <lineage>
        <taxon>Eukaryota</taxon>
        <taxon>Fungi</taxon>
        <taxon>Dikarya</taxon>
        <taxon>Basidiomycota</taxon>
        <taxon>Agaricomycotina</taxon>
        <taxon>Agaricomycetes</taxon>
        <taxon>Agaricomycetidae</taxon>
        <taxon>Agaricales</taxon>
        <taxon>Marasmiineae</taxon>
        <taxon>Mycenaceae</taxon>
        <taxon>Mycena</taxon>
    </lineage>
</organism>
<evidence type="ECO:0000313" key="2">
    <source>
        <dbReference type="EMBL" id="KAJ7349865.1"/>
    </source>
</evidence>
<name>A0AAD7A674_9AGAR</name>
<gene>
    <name evidence="2" type="ORF">DFH08DRAFT_958813</name>
</gene>
<keyword evidence="3" id="KW-1185">Reference proteome</keyword>
<dbReference type="EMBL" id="JARIHO010000015">
    <property type="protein sequence ID" value="KAJ7349865.1"/>
    <property type="molecule type" value="Genomic_DNA"/>
</dbReference>
<comment type="caution">
    <text evidence="2">The sequence shown here is derived from an EMBL/GenBank/DDBJ whole genome shotgun (WGS) entry which is preliminary data.</text>
</comment>
<dbReference type="Proteomes" id="UP001218218">
    <property type="component" value="Unassembled WGS sequence"/>
</dbReference>
<proteinExistence type="predicted"/>
<reference evidence="2" key="1">
    <citation type="submission" date="2023-03" db="EMBL/GenBank/DDBJ databases">
        <title>Massive genome expansion in bonnet fungi (Mycena s.s.) driven by repeated elements and novel gene families across ecological guilds.</title>
        <authorList>
            <consortium name="Lawrence Berkeley National Laboratory"/>
            <person name="Harder C.B."/>
            <person name="Miyauchi S."/>
            <person name="Viragh M."/>
            <person name="Kuo A."/>
            <person name="Thoen E."/>
            <person name="Andreopoulos B."/>
            <person name="Lu D."/>
            <person name="Skrede I."/>
            <person name="Drula E."/>
            <person name="Henrissat B."/>
            <person name="Morin E."/>
            <person name="Kohler A."/>
            <person name="Barry K."/>
            <person name="LaButti K."/>
            <person name="Morin E."/>
            <person name="Salamov A."/>
            <person name="Lipzen A."/>
            <person name="Mereny Z."/>
            <person name="Hegedus B."/>
            <person name="Baldrian P."/>
            <person name="Stursova M."/>
            <person name="Weitz H."/>
            <person name="Taylor A."/>
            <person name="Grigoriev I.V."/>
            <person name="Nagy L.G."/>
            <person name="Martin F."/>
            <person name="Kauserud H."/>
        </authorList>
    </citation>
    <scope>NUCLEOTIDE SEQUENCE</scope>
    <source>
        <strain evidence="2">CBHHK002</strain>
    </source>
</reference>
<protein>
    <submittedName>
        <fullName evidence="2">Uncharacterized protein</fullName>
    </submittedName>
</protein>